<dbReference type="SUPFAM" id="SSF75304">
    <property type="entry name" value="Amidase signature (AS) enzymes"/>
    <property type="match status" value="1"/>
</dbReference>
<dbReference type="InterPro" id="IPR029062">
    <property type="entry name" value="Class_I_gatase-like"/>
</dbReference>
<comment type="caution">
    <text evidence="1">The sequence shown here is derived from an EMBL/GenBank/DDBJ whole genome shotgun (WGS) entry which is preliminary data.</text>
</comment>
<dbReference type="EMBL" id="BLJY01000003">
    <property type="protein sequence ID" value="GFF14284.1"/>
    <property type="molecule type" value="Genomic_DNA"/>
</dbReference>
<keyword evidence="2" id="KW-1185">Reference proteome</keyword>
<dbReference type="OrthoDB" id="566138at2759"/>
<organism evidence="1 2">
    <name type="scientific">Aspergillus terreus</name>
    <dbReference type="NCBI Taxonomy" id="33178"/>
    <lineage>
        <taxon>Eukaryota</taxon>
        <taxon>Fungi</taxon>
        <taxon>Dikarya</taxon>
        <taxon>Ascomycota</taxon>
        <taxon>Pezizomycotina</taxon>
        <taxon>Eurotiomycetes</taxon>
        <taxon>Eurotiomycetidae</taxon>
        <taxon>Eurotiales</taxon>
        <taxon>Aspergillaceae</taxon>
        <taxon>Aspergillus</taxon>
        <taxon>Aspergillus subgen. Circumdati</taxon>
    </lineage>
</organism>
<protein>
    <submittedName>
        <fullName evidence="1">Amidase</fullName>
    </submittedName>
</protein>
<evidence type="ECO:0000313" key="1">
    <source>
        <dbReference type="EMBL" id="GFF14284.1"/>
    </source>
</evidence>
<proteinExistence type="predicted"/>
<dbReference type="SUPFAM" id="SSF52317">
    <property type="entry name" value="Class I glutamine amidotransferase-like"/>
    <property type="match status" value="1"/>
</dbReference>
<dbReference type="Pfam" id="PF01425">
    <property type="entry name" value="Amidase"/>
    <property type="match status" value="1"/>
</dbReference>
<dbReference type="InterPro" id="IPR036928">
    <property type="entry name" value="AS_sf"/>
</dbReference>
<dbReference type="PANTHER" id="PTHR42678:SF2">
    <property type="entry name" value="AMIDASE FAMILY PROTEIN (AFU_ORTHOLOGUE AFUA_6G14410)"/>
    <property type="match status" value="1"/>
</dbReference>
<dbReference type="Proteomes" id="UP000452235">
    <property type="component" value="Unassembled WGS sequence"/>
</dbReference>
<reference evidence="1 2" key="1">
    <citation type="submission" date="2020-01" db="EMBL/GenBank/DDBJ databases">
        <title>Aspergillus terreus IFO 6365 whole genome shotgun sequence.</title>
        <authorList>
            <person name="Kanamasa S."/>
            <person name="Takahashi H."/>
        </authorList>
    </citation>
    <scope>NUCLEOTIDE SEQUENCE [LARGE SCALE GENOMIC DNA]</scope>
    <source>
        <strain evidence="1 2">IFO 6365</strain>
    </source>
</reference>
<accession>A0A5M3YRD9</accession>
<sequence length="685" mass="73706">MSALIAAIGGQLENITWSNPSLLYTPPAVLLQSTTAMHTMELYRLTASQALQQIRSNQLTVEEYAHALLARIDARDDHTRAWAYLNRDHVLEQARRLDQIPPEQRGPLHGVAVGVKDVIYTKDMPTQHNSPIYADSHAQVDAASVIILRQAGALILGKTTTTEFAATVKGPPTRNPHDPTRTPGGSSSGSGAAVADLQVPLALGTQTGGSIIRPGSFNGVYALKPTWNAINREGQKIYSPILDTIGLYARCVEDLSLLADVFALEDDDESSHSFQLQGARFAVVKTPVWDKAGPGTIAAMETATRLLRVQGAVVEEFELPEEFAQLPHWHGVVMAADGQVAFLPEYQADRGRLHDSLVGLVENRARHSRAERLKAFDGIAMLRPKIDEIASRYAAILAPSVPDEAPVGIESTGSAVFNGMWTALHTPVINIPGFKGANGLPIGLSLVAPRYRDRHLLRTVLALIYPNFNALEITGPAEVFFNIGCSVTIAASDNLTTSQENFAVQRSISLVDARNRLSDFDILIVPGSRSRNILPHLGSPFEGDGALTDIIELIRDFAHTPPREGHSERAILGGALGSYLLGAAGALDGLSATTHRLVLGTLRHICTQSLRSGRQRAGTDVVPERVSDEAPLYVDAGCNGAGVRVITISGPSAAIDATLHLVVQWRGLSVAEEAAMFLGHLWREA</sequence>
<dbReference type="InterPro" id="IPR023631">
    <property type="entry name" value="Amidase_dom"/>
</dbReference>
<dbReference type="VEuPathDB" id="FungiDB:ATEG_00352"/>
<dbReference type="Gene3D" id="3.90.1300.10">
    <property type="entry name" value="Amidase signature (AS) domain"/>
    <property type="match status" value="1"/>
</dbReference>
<dbReference type="Gene3D" id="3.40.50.880">
    <property type="match status" value="1"/>
</dbReference>
<gene>
    <name evidence="1" type="ORF">ATEIFO6365_0003035000</name>
</gene>
<name>A0A5M3YRD9_ASPTE</name>
<evidence type="ECO:0000313" key="2">
    <source>
        <dbReference type="Proteomes" id="UP000452235"/>
    </source>
</evidence>
<dbReference type="PANTHER" id="PTHR42678">
    <property type="entry name" value="AMIDASE"/>
    <property type="match status" value="1"/>
</dbReference>
<dbReference type="AlphaFoldDB" id="A0A5M3YRD9"/>